<organism evidence="2 3">
    <name type="scientific">Atta colombica</name>
    <dbReference type="NCBI Taxonomy" id="520822"/>
    <lineage>
        <taxon>Eukaryota</taxon>
        <taxon>Metazoa</taxon>
        <taxon>Ecdysozoa</taxon>
        <taxon>Arthropoda</taxon>
        <taxon>Hexapoda</taxon>
        <taxon>Insecta</taxon>
        <taxon>Pterygota</taxon>
        <taxon>Neoptera</taxon>
        <taxon>Endopterygota</taxon>
        <taxon>Hymenoptera</taxon>
        <taxon>Apocrita</taxon>
        <taxon>Aculeata</taxon>
        <taxon>Formicoidea</taxon>
        <taxon>Formicidae</taxon>
        <taxon>Myrmicinae</taxon>
        <taxon>Atta</taxon>
    </lineage>
</organism>
<evidence type="ECO:0000256" key="1">
    <source>
        <dbReference type="SAM" id="MobiDB-lite"/>
    </source>
</evidence>
<dbReference type="Proteomes" id="UP000078540">
    <property type="component" value="Unassembled WGS sequence"/>
</dbReference>
<name>A0A195BBE1_9HYME</name>
<proteinExistence type="predicted"/>
<protein>
    <submittedName>
        <fullName evidence="2">Uncharacterized protein</fullName>
    </submittedName>
</protein>
<feature type="region of interest" description="Disordered" evidence="1">
    <location>
        <begin position="1"/>
        <end position="25"/>
    </location>
</feature>
<evidence type="ECO:0000313" key="3">
    <source>
        <dbReference type="Proteomes" id="UP000078540"/>
    </source>
</evidence>
<evidence type="ECO:0000313" key="2">
    <source>
        <dbReference type="EMBL" id="KYM81871.1"/>
    </source>
</evidence>
<dbReference type="AlphaFoldDB" id="A0A195BBE1"/>
<sequence length="193" mass="22160">MYSGNSKKMSRACKELPKRSYTKTKNRKKGENLVFSLRREEFLQLHDDRGRLYILLFSETQTQTPHRDTLPIIGSRKLRLGRLYRVQCGCKLIGPKLFAVSHLAVPLRFLRGRSTRRPQALRQQLDQICRMRLISQYQHACGHQITILPIDIISTNTSSWINSAAKAAHMPEVKVAIAGVPVAGQTWLRLLRK</sequence>
<accession>A0A195BBE1</accession>
<dbReference type="EMBL" id="KQ976528">
    <property type="protein sequence ID" value="KYM81871.1"/>
    <property type="molecule type" value="Genomic_DNA"/>
</dbReference>
<reference evidence="2 3" key="1">
    <citation type="submission" date="2015-09" db="EMBL/GenBank/DDBJ databases">
        <title>Atta colombica WGS genome.</title>
        <authorList>
            <person name="Nygaard S."/>
            <person name="Hu H."/>
            <person name="Boomsma J."/>
            <person name="Zhang G."/>
        </authorList>
    </citation>
    <scope>NUCLEOTIDE SEQUENCE [LARGE SCALE GENOMIC DNA]</scope>
    <source>
        <strain evidence="2">Treedump-2</strain>
        <tissue evidence="2">Whole body</tissue>
    </source>
</reference>
<gene>
    <name evidence="2" type="ORF">ALC53_07663</name>
</gene>
<keyword evidence="3" id="KW-1185">Reference proteome</keyword>